<feature type="transmembrane region" description="Helical" evidence="1">
    <location>
        <begin position="79"/>
        <end position="98"/>
    </location>
</feature>
<dbReference type="EMBL" id="JAFIDN010000001">
    <property type="protein sequence ID" value="MBP3191479.1"/>
    <property type="molecule type" value="Genomic_DNA"/>
</dbReference>
<dbReference type="AlphaFoldDB" id="A0A8J7RKS7"/>
<sequence>MHNGASDVLKLHPVLLVVVLSAALFFAASAWSPPLIYEDIAGWAGSWQKKLFSFVCHQQIDRSFHIGGVPLAVCSRCTGIYSGLLSGLMIFSVIYASVNYWKHYITGIFLIGSLAAVVDGSANILELWSTADSYRSVIGAVWGFSAGGLLVFAIIIPREKK</sequence>
<dbReference type="Pfam" id="PF09858">
    <property type="entry name" value="DUF2085"/>
    <property type="match status" value="1"/>
</dbReference>
<name>A0A8J7RKS7_9BACT</name>
<dbReference type="InterPro" id="IPR019206">
    <property type="entry name" value="DUF2085_TM"/>
</dbReference>
<organism evidence="2 3">
    <name type="scientific">Natronogracilivirga saccharolytica</name>
    <dbReference type="NCBI Taxonomy" id="2812953"/>
    <lineage>
        <taxon>Bacteria</taxon>
        <taxon>Pseudomonadati</taxon>
        <taxon>Balneolota</taxon>
        <taxon>Balneolia</taxon>
        <taxon>Balneolales</taxon>
        <taxon>Cyclonatronaceae</taxon>
        <taxon>Natronogracilivirga</taxon>
    </lineage>
</organism>
<reference evidence="2" key="1">
    <citation type="submission" date="2021-02" db="EMBL/GenBank/DDBJ databases">
        <title>Natronogracilivirga saccharolytica gen. nov. sp. nov. a new anaerobic, haloalkiliphilic carbohydrate-fermenting bacterium from soda lake and proposing of Cyclonatronumiaceae fam. nov. in the phylum Balneolaeota.</title>
        <authorList>
            <person name="Zhilina T.N."/>
            <person name="Sorokin D.Y."/>
            <person name="Zavarzina D.G."/>
            <person name="Toshchakov S.V."/>
            <person name="Kublanov I.V."/>
        </authorList>
    </citation>
    <scope>NUCLEOTIDE SEQUENCE</scope>
    <source>
        <strain evidence="2">Z-1702</strain>
    </source>
</reference>
<keyword evidence="1" id="KW-0472">Membrane</keyword>
<evidence type="ECO:0000256" key="1">
    <source>
        <dbReference type="SAM" id="Phobius"/>
    </source>
</evidence>
<proteinExistence type="predicted"/>
<dbReference type="Proteomes" id="UP000673975">
    <property type="component" value="Unassembled WGS sequence"/>
</dbReference>
<protein>
    <submittedName>
        <fullName evidence="2">DUF2085 domain-containing protein</fullName>
    </submittedName>
</protein>
<comment type="caution">
    <text evidence="2">The sequence shown here is derived from an EMBL/GenBank/DDBJ whole genome shotgun (WGS) entry which is preliminary data.</text>
</comment>
<accession>A0A8J7RKS7</accession>
<keyword evidence="3" id="KW-1185">Reference proteome</keyword>
<dbReference type="RefSeq" id="WP_210510024.1">
    <property type="nucleotide sequence ID" value="NZ_JAFIDN010000001.1"/>
</dbReference>
<evidence type="ECO:0000313" key="3">
    <source>
        <dbReference type="Proteomes" id="UP000673975"/>
    </source>
</evidence>
<gene>
    <name evidence="2" type="ORF">NATSA_02265</name>
</gene>
<keyword evidence="1" id="KW-0812">Transmembrane</keyword>
<feature type="transmembrane region" description="Helical" evidence="1">
    <location>
        <begin position="105"/>
        <end position="125"/>
    </location>
</feature>
<feature type="transmembrane region" description="Helical" evidence="1">
    <location>
        <begin position="137"/>
        <end position="156"/>
    </location>
</feature>
<keyword evidence="1" id="KW-1133">Transmembrane helix</keyword>
<evidence type="ECO:0000313" key="2">
    <source>
        <dbReference type="EMBL" id="MBP3191479.1"/>
    </source>
</evidence>